<evidence type="ECO:0000256" key="4">
    <source>
        <dbReference type="ARBA" id="ARBA00022737"/>
    </source>
</evidence>
<dbReference type="PANTHER" id="PTHR48112">
    <property type="entry name" value="HIGH MOBILITY GROUP PROTEIN DSP1"/>
    <property type="match status" value="1"/>
</dbReference>
<dbReference type="Pfam" id="PF00505">
    <property type="entry name" value="HMG_box"/>
    <property type="match status" value="1"/>
</dbReference>
<dbReference type="GO" id="GO:0005634">
    <property type="term" value="C:nucleus"/>
    <property type="evidence" value="ECO:0007669"/>
    <property type="project" value="UniProtKB-UniRule"/>
</dbReference>
<accession>A0AAW0I4H7</accession>
<organism evidence="10 11">
    <name type="scientific">Myodes glareolus</name>
    <name type="common">Bank vole</name>
    <name type="synonym">Clethrionomys glareolus</name>
    <dbReference type="NCBI Taxonomy" id="447135"/>
    <lineage>
        <taxon>Eukaryota</taxon>
        <taxon>Metazoa</taxon>
        <taxon>Chordata</taxon>
        <taxon>Craniata</taxon>
        <taxon>Vertebrata</taxon>
        <taxon>Euteleostomi</taxon>
        <taxon>Mammalia</taxon>
        <taxon>Eutheria</taxon>
        <taxon>Euarchontoglires</taxon>
        <taxon>Glires</taxon>
        <taxon>Rodentia</taxon>
        <taxon>Myomorpha</taxon>
        <taxon>Muroidea</taxon>
        <taxon>Cricetidae</taxon>
        <taxon>Arvicolinae</taxon>
        <taxon>Myodes</taxon>
    </lineage>
</organism>
<keyword evidence="3" id="KW-0158">Chromosome</keyword>
<dbReference type="AlphaFoldDB" id="A0AAW0I4H7"/>
<dbReference type="InterPro" id="IPR050342">
    <property type="entry name" value="HMGB"/>
</dbReference>
<evidence type="ECO:0000256" key="1">
    <source>
        <dbReference type="ARBA" id="ARBA00004286"/>
    </source>
</evidence>
<evidence type="ECO:0000313" key="11">
    <source>
        <dbReference type="Proteomes" id="UP001488838"/>
    </source>
</evidence>
<feature type="region of interest" description="Disordered" evidence="8">
    <location>
        <begin position="120"/>
        <end position="165"/>
    </location>
</feature>
<evidence type="ECO:0000256" key="5">
    <source>
        <dbReference type="ARBA" id="ARBA00023125"/>
    </source>
</evidence>
<comment type="similarity">
    <text evidence="2">Belongs to the HMGB family.</text>
</comment>
<dbReference type="Proteomes" id="UP001488838">
    <property type="component" value="Unassembled WGS sequence"/>
</dbReference>
<dbReference type="PRINTS" id="PR00886">
    <property type="entry name" value="HIGHMOBLTY12"/>
</dbReference>
<feature type="domain" description="HMG box" evidence="9">
    <location>
        <begin position="53"/>
        <end position="121"/>
    </location>
</feature>
<dbReference type="GO" id="GO:0006357">
    <property type="term" value="P:regulation of transcription by RNA polymerase II"/>
    <property type="evidence" value="ECO:0007669"/>
    <property type="project" value="TreeGrafter"/>
</dbReference>
<evidence type="ECO:0000256" key="2">
    <source>
        <dbReference type="ARBA" id="ARBA00008774"/>
    </source>
</evidence>
<comment type="caution">
    <text evidence="10">The sequence shown here is derived from an EMBL/GenBank/DDBJ whole genome shotgun (WGS) entry which is preliminary data.</text>
</comment>
<sequence>MSAQHEMSDSNAKLFGQTERLVKLIQRNWKRSENSISPERGDQKQVQGPPNVPKRLPSAFLLSCSMCCPKEIKGGSPDLFIGDITRKLGAMWNNPADARQPGEKKTAKLKGKCEKDIAAYGAKGKPNAEGRGLDKAENSKKKKEDEDEGAEDEEEAEGRHEDGDDMLVLARFLSLSVKDTPHTKSLLLKKKH</sequence>
<dbReference type="PROSITE" id="PS50118">
    <property type="entry name" value="HMG_BOX_2"/>
    <property type="match status" value="1"/>
</dbReference>
<name>A0AAW0I4H7_MYOGA</name>
<evidence type="ECO:0000256" key="6">
    <source>
        <dbReference type="ARBA" id="ARBA00023242"/>
    </source>
</evidence>
<comment type="subcellular location">
    <subcellularLocation>
        <location evidence="1">Chromosome</location>
    </subcellularLocation>
</comment>
<keyword evidence="5 7" id="KW-0238">DNA-binding</keyword>
<keyword evidence="6 7" id="KW-0539">Nucleus</keyword>
<keyword evidence="11" id="KW-1185">Reference proteome</keyword>
<protein>
    <recommendedName>
        <fullName evidence="9">HMG box domain-containing protein</fullName>
    </recommendedName>
</protein>
<proteinExistence type="inferred from homology"/>
<dbReference type="Gene3D" id="1.10.30.10">
    <property type="entry name" value="High mobility group box domain"/>
    <property type="match status" value="1"/>
</dbReference>
<evidence type="ECO:0000256" key="3">
    <source>
        <dbReference type="ARBA" id="ARBA00022454"/>
    </source>
</evidence>
<dbReference type="InterPro" id="IPR036910">
    <property type="entry name" value="HMG_box_dom_sf"/>
</dbReference>
<feature type="DNA-binding region" description="HMG box" evidence="7">
    <location>
        <begin position="53"/>
        <end position="121"/>
    </location>
</feature>
<dbReference type="PANTHER" id="PTHR48112:SF12">
    <property type="entry name" value="HIGH MOBILITY GROUP PROTEIN B1-LIKE 1-RELATED"/>
    <property type="match status" value="1"/>
</dbReference>
<dbReference type="SUPFAM" id="SSF47095">
    <property type="entry name" value="HMG-box"/>
    <property type="match status" value="1"/>
</dbReference>
<evidence type="ECO:0000259" key="9">
    <source>
        <dbReference type="PROSITE" id="PS50118"/>
    </source>
</evidence>
<feature type="region of interest" description="Disordered" evidence="8">
    <location>
        <begin position="31"/>
        <end position="54"/>
    </location>
</feature>
<evidence type="ECO:0000313" key="10">
    <source>
        <dbReference type="EMBL" id="KAK7809080.1"/>
    </source>
</evidence>
<evidence type="ECO:0000256" key="7">
    <source>
        <dbReference type="PROSITE-ProRule" id="PRU00267"/>
    </source>
</evidence>
<feature type="compositionally biased region" description="Acidic residues" evidence="8">
    <location>
        <begin position="145"/>
        <end position="156"/>
    </location>
</feature>
<dbReference type="EMBL" id="JBBHLL010000222">
    <property type="protein sequence ID" value="KAK7809080.1"/>
    <property type="molecule type" value="Genomic_DNA"/>
</dbReference>
<evidence type="ECO:0000256" key="8">
    <source>
        <dbReference type="SAM" id="MobiDB-lite"/>
    </source>
</evidence>
<reference evidence="10 11" key="1">
    <citation type="journal article" date="2023" name="bioRxiv">
        <title>Conserved and derived expression patterns and positive selection on dental genes reveal complex evolutionary context of ever-growing rodent molars.</title>
        <authorList>
            <person name="Calamari Z.T."/>
            <person name="Song A."/>
            <person name="Cohen E."/>
            <person name="Akter M."/>
            <person name="Roy R.D."/>
            <person name="Hallikas O."/>
            <person name="Christensen M.M."/>
            <person name="Li P."/>
            <person name="Marangoni P."/>
            <person name="Jernvall J."/>
            <person name="Klein O.D."/>
        </authorList>
    </citation>
    <scope>NUCLEOTIDE SEQUENCE [LARGE SCALE GENOMIC DNA]</scope>
    <source>
        <strain evidence="10">V071</strain>
    </source>
</reference>
<keyword evidence="4" id="KW-0677">Repeat</keyword>
<dbReference type="GO" id="GO:0005694">
    <property type="term" value="C:chromosome"/>
    <property type="evidence" value="ECO:0007669"/>
    <property type="project" value="UniProtKB-SubCell"/>
</dbReference>
<feature type="compositionally biased region" description="Basic and acidic residues" evidence="8">
    <location>
        <begin position="126"/>
        <end position="144"/>
    </location>
</feature>
<gene>
    <name evidence="10" type="ORF">U0070_008789</name>
</gene>
<dbReference type="InterPro" id="IPR009071">
    <property type="entry name" value="HMG_box_dom"/>
</dbReference>
<dbReference type="GO" id="GO:0003677">
    <property type="term" value="F:DNA binding"/>
    <property type="evidence" value="ECO:0007669"/>
    <property type="project" value="UniProtKB-UniRule"/>
</dbReference>